<dbReference type="RefSeq" id="WP_311860553.1">
    <property type="nucleotide sequence ID" value="NZ_JAUZVV010000001.1"/>
</dbReference>
<keyword evidence="3" id="KW-1185">Reference proteome</keyword>
<evidence type="ECO:0000313" key="2">
    <source>
        <dbReference type="EMBL" id="MDT3315901.1"/>
    </source>
</evidence>
<protein>
    <submittedName>
        <fullName evidence="2">Uncharacterized protein</fullName>
    </submittedName>
</protein>
<feature type="transmembrane region" description="Helical" evidence="1">
    <location>
        <begin position="125"/>
        <end position="145"/>
    </location>
</feature>
<reference evidence="2 3" key="1">
    <citation type="submission" date="2023-08" db="EMBL/GenBank/DDBJ databases">
        <title>Microbacterium aquilitoris sp. nov. and Microbacterium gwkjibeachense sp. nov., isolated from beach.</title>
        <authorList>
            <person name="Lee S.D."/>
            <person name="Yang H."/>
            <person name="Kim I."/>
        </authorList>
    </citation>
    <scope>NUCLEOTIDE SEQUENCE [LARGE SCALE GENOMIC DNA]</scope>
    <source>
        <strain evidence="2 3">KSW4-11</strain>
    </source>
</reference>
<dbReference type="EMBL" id="JAUZVV010000001">
    <property type="protein sequence ID" value="MDT3315901.1"/>
    <property type="molecule type" value="Genomic_DNA"/>
</dbReference>
<feature type="transmembrane region" description="Helical" evidence="1">
    <location>
        <begin position="38"/>
        <end position="66"/>
    </location>
</feature>
<name>A0ABU3G8Z1_9MICO</name>
<feature type="transmembrane region" description="Helical" evidence="1">
    <location>
        <begin position="218"/>
        <end position="236"/>
    </location>
</feature>
<keyword evidence="1" id="KW-1133">Transmembrane helix</keyword>
<feature type="transmembrane region" description="Helical" evidence="1">
    <location>
        <begin position="157"/>
        <end position="175"/>
    </location>
</feature>
<sequence>MTVNFIVMVTVILIGVLILGAALAAVEKRRTSSDPTSLIRVTQVLAIVWAGVSAVGAVVTLLVVLLSPTVSITMPITQFWPELPSYVRADPAEATRIGGGFESVTLDVNGLSVGARITWAIGQTAAWLMPASIAVLVAVACGHLLSGRGFAPVISRMASVSAVAVTAGGVLSQVFGDVAGSMASWEVFAPTGRHWQEIPGIEDPFAAWVPEPTVLVTFPFWPIAAGLGLAALAAFFRYGSRLQRDVTGLV</sequence>
<evidence type="ECO:0000256" key="1">
    <source>
        <dbReference type="SAM" id="Phobius"/>
    </source>
</evidence>
<feature type="transmembrane region" description="Helical" evidence="1">
    <location>
        <begin position="6"/>
        <end position="26"/>
    </location>
</feature>
<gene>
    <name evidence="2" type="ORF">Q9S71_03600</name>
</gene>
<proteinExistence type="predicted"/>
<keyword evidence="1" id="KW-0472">Membrane</keyword>
<comment type="caution">
    <text evidence="2">The sequence shown here is derived from an EMBL/GenBank/DDBJ whole genome shotgun (WGS) entry which is preliminary data.</text>
</comment>
<accession>A0ABU3G8Z1</accession>
<evidence type="ECO:0000313" key="3">
    <source>
        <dbReference type="Proteomes" id="UP001251849"/>
    </source>
</evidence>
<keyword evidence="1" id="KW-0812">Transmembrane</keyword>
<organism evidence="2 3">
    <name type="scientific">Microbacterium gawkjiense</name>
    <dbReference type="NCBI Taxonomy" id="3067309"/>
    <lineage>
        <taxon>Bacteria</taxon>
        <taxon>Bacillati</taxon>
        <taxon>Actinomycetota</taxon>
        <taxon>Actinomycetes</taxon>
        <taxon>Micrococcales</taxon>
        <taxon>Microbacteriaceae</taxon>
        <taxon>Microbacterium</taxon>
    </lineage>
</organism>
<dbReference type="Proteomes" id="UP001251849">
    <property type="component" value="Unassembled WGS sequence"/>
</dbReference>